<reference evidence="8" key="1">
    <citation type="journal article" date="2019" name="Int. J. Syst. Evol. Microbiol.">
        <title>The Global Catalogue of Microorganisms (GCM) 10K type strain sequencing project: providing services to taxonomists for standard genome sequencing and annotation.</title>
        <authorList>
            <consortium name="The Broad Institute Genomics Platform"/>
            <consortium name="The Broad Institute Genome Sequencing Center for Infectious Disease"/>
            <person name="Wu L."/>
            <person name="Ma J."/>
        </authorList>
    </citation>
    <scope>NUCLEOTIDE SEQUENCE [LARGE SCALE GENOMIC DNA]</scope>
    <source>
        <strain evidence="8">KACC 13778</strain>
    </source>
</reference>
<feature type="transmembrane region" description="Helical" evidence="6">
    <location>
        <begin position="218"/>
        <end position="237"/>
    </location>
</feature>
<proteinExistence type="predicted"/>
<feature type="transmembrane region" description="Helical" evidence="6">
    <location>
        <begin position="147"/>
        <end position="166"/>
    </location>
</feature>
<comment type="subcellular location">
    <subcellularLocation>
        <location evidence="1">Cell membrane</location>
        <topology evidence="1">Multi-pass membrane protein</topology>
    </subcellularLocation>
</comment>
<organism evidence="7 8">
    <name type="scientific">Nocardioides caricicola</name>
    <dbReference type="NCBI Taxonomy" id="634770"/>
    <lineage>
        <taxon>Bacteria</taxon>
        <taxon>Bacillati</taxon>
        <taxon>Actinomycetota</taxon>
        <taxon>Actinomycetes</taxon>
        <taxon>Propionibacteriales</taxon>
        <taxon>Nocardioidaceae</taxon>
        <taxon>Nocardioides</taxon>
    </lineage>
</organism>
<dbReference type="Proteomes" id="UP001595956">
    <property type="component" value="Unassembled WGS sequence"/>
</dbReference>
<keyword evidence="2" id="KW-1003">Cell membrane</keyword>
<feature type="transmembrane region" description="Helical" evidence="6">
    <location>
        <begin position="36"/>
        <end position="58"/>
    </location>
</feature>
<dbReference type="PANTHER" id="PTHR30250:SF11">
    <property type="entry name" value="O-ANTIGEN TRANSPORTER-RELATED"/>
    <property type="match status" value="1"/>
</dbReference>
<comment type="caution">
    <text evidence="7">The sequence shown here is derived from an EMBL/GenBank/DDBJ whole genome shotgun (WGS) entry which is preliminary data.</text>
</comment>
<dbReference type="RefSeq" id="WP_345181353.1">
    <property type="nucleotide sequence ID" value="NZ_BAABFQ010000008.1"/>
</dbReference>
<sequence>MRGIATSGLTRILSVCSPLVVIPLALDLMGPDSYGVWVTMTAVTSMFLWADLGLGNGLMTRTSHALAVGDLAQARQVIASAYAMLGGLALGVMTVLLVLTTFVPWEDVLNSGSSEAGAIATITLGAFVLNVPLSLIQRVQYSLGEVALSNVLFAAGPLLTIIGAIAANQAQVTATEAVVLMTTGPLVASVLATAVTVVRHPDLVPGRGSLALDTTRALFTLGSLYLAIQVLSAVALNADNVIIAQVRGAADVVDYSIVARMFMIAGLVISLANLPLWPANAEALAKGDRGWVERTTFKMTVLSGGCMLGIGVALVFCARPFVHAWVGPEVEVPRTLLIGFALFWIAVAVASPAFMVANAVSKLRPQLVGWSIFAVASILAKTALAESRLEYLPLAAAVLYAVCLGPAAWVGYRQALLVEPRKEDAHGSLGTRP</sequence>
<evidence type="ECO:0000256" key="5">
    <source>
        <dbReference type="ARBA" id="ARBA00023136"/>
    </source>
</evidence>
<feature type="transmembrane region" description="Helical" evidence="6">
    <location>
        <begin position="257"/>
        <end position="276"/>
    </location>
</feature>
<evidence type="ECO:0000256" key="1">
    <source>
        <dbReference type="ARBA" id="ARBA00004651"/>
    </source>
</evidence>
<keyword evidence="3 6" id="KW-0812">Transmembrane</keyword>
<feature type="transmembrane region" description="Helical" evidence="6">
    <location>
        <begin position="367"/>
        <end position="385"/>
    </location>
</feature>
<feature type="transmembrane region" description="Helical" evidence="6">
    <location>
        <begin position="297"/>
        <end position="316"/>
    </location>
</feature>
<feature type="transmembrane region" description="Helical" evidence="6">
    <location>
        <begin position="178"/>
        <end position="198"/>
    </location>
</feature>
<evidence type="ECO:0000313" key="7">
    <source>
        <dbReference type="EMBL" id="MFC5491848.1"/>
    </source>
</evidence>
<dbReference type="EMBL" id="JBHSMD010000001">
    <property type="protein sequence ID" value="MFC5491848.1"/>
    <property type="molecule type" value="Genomic_DNA"/>
</dbReference>
<keyword evidence="4 6" id="KW-1133">Transmembrane helix</keyword>
<feature type="transmembrane region" description="Helical" evidence="6">
    <location>
        <begin position="79"/>
        <end position="105"/>
    </location>
</feature>
<keyword evidence="5 6" id="KW-0472">Membrane</keyword>
<dbReference type="InterPro" id="IPR050833">
    <property type="entry name" value="Poly_Biosynth_Transport"/>
</dbReference>
<protein>
    <submittedName>
        <fullName evidence="7">Lipopolysaccharide biosynthesis protein</fullName>
    </submittedName>
</protein>
<evidence type="ECO:0000256" key="3">
    <source>
        <dbReference type="ARBA" id="ARBA00022692"/>
    </source>
</evidence>
<dbReference type="PANTHER" id="PTHR30250">
    <property type="entry name" value="PST FAMILY PREDICTED COLANIC ACID TRANSPORTER"/>
    <property type="match status" value="1"/>
</dbReference>
<keyword evidence="8" id="KW-1185">Reference proteome</keyword>
<evidence type="ECO:0000313" key="8">
    <source>
        <dbReference type="Proteomes" id="UP001595956"/>
    </source>
</evidence>
<name>A0ABW0MWU1_9ACTN</name>
<accession>A0ABW0MWU1</accession>
<evidence type="ECO:0000256" key="6">
    <source>
        <dbReference type="SAM" id="Phobius"/>
    </source>
</evidence>
<evidence type="ECO:0000256" key="2">
    <source>
        <dbReference type="ARBA" id="ARBA00022475"/>
    </source>
</evidence>
<feature type="transmembrane region" description="Helical" evidence="6">
    <location>
        <begin position="117"/>
        <end position="135"/>
    </location>
</feature>
<feature type="transmembrane region" description="Helical" evidence="6">
    <location>
        <begin position="336"/>
        <end position="360"/>
    </location>
</feature>
<gene>
    <name evidence="7" type="ORF">ACFPKY_01975</name>
</gene>
<feature type="transmembrane region" description="Helical" evidence="6">
    <location>
        <begin position="391"/>
        <end position="412"/>
    </location>
</feature>
<evidence type="ECO:0000256" key="4">
    <source>
        <dbReference type="ARBA" id="ARBA00022989"/>
    </source>
</evidence>
<feature type="transmembrane region" description="Helical" evidence="6">
    <location>
        <begin position="12"/>
        <end position="30"/>
    </location>
</feature>